<protein>
    <submittedName>
        <fullName evidence="1">Uncharacterized protein</fullName>
    </submittedName>
</protein>
<accession>A0ABT4B0E7</accession>
<dbReference type="Proteomes" id="UP001151002">
    <property type="component" value="Unassembled WGS sequence"/>
</dbReference>
<gene>
    <name evidence="1" type="ORF">OWR29_15430</name>
</gene>
<evidence type="ECO:0000313" key="2">
    <source>
        <dbReference type="Proteomes" id="UP001151002"/>
    </source>
</evidence>
<dbReference type="RefSeq" id="WP_267563508.1">
    <property type="nucleotide sequence ID" value="NZ_JAPNTZ010000005.1"/>
</dbReference>
<name>A0ABT4B0E7_9ACTN</name>
<evidence type="ECO:0000313" key="1">
    <source>
        <dbReference type="EMBL" id="MCY1139390.1"/>
    </source>
</evidence>
<sequence>MDIGQIRDEVAFVELALSELPDPELDLSDPGVWEKLRAEPPSIDRAGVRAEATAALGALLDAYEAGPEETRHQVREILHRHTRFAGDVGLPHDWTTPAEFRREVLRISAVDQGVDARDQLVALWGACERARGLGIDVGPVLREVSAISSDTDHYGMGSMQQLIMRGLERH</sequence>
<keyword evidence="2" id="KW-1185">Reference proteome</keyword>
<organism evidence="1 2">
    <name type="scientific">Paractinoplanes pyxinae</name>
    <dbReference type="NCBI Taxonomy" id="2997416"/>
    <lineage>
        <taxon>Bacteria</taxon>
        <taxon>Bacillati</taxon>
        <taxon>Actinomycetota</taxon>
        <taxon>Actinomycetes</taxon>
        <taxon>Micromonosporales</taxon>
        <taxon>Micromonosporaceae</taxon>
        <taxon>Paractinoplanes</taxon>
    </lineage>
</organism>
<proteinExistence type="predicted"/>
<reference evidence="1" key="1">
    <citation type="submission" date="2022-11" db="EMBL/GenBank/DDBJ databases">
        <authorList>
            <person name="Somphong A."/>
            <person name="Phongsopitanun W."/>
        </authorList>
    </citation>
    <scope>NUCLEOTIDE SEQUENCE</scope>
    <source>
        <strain evidence="1">Pm04-4</strain>
    </source>
</reference>
<comment type="caution">
    <text evidence="1">The sequence shown here is derived from an EMBL/GenBank/DDBJ whole genome shotgun (WGS) entry which is preliminary data.</text>
</comment>
<dbReference type="EMBL" id="JAPNTZ010000005">
    <property type="protein sequence ID" value="MCY1139390.1"/>
    <property type="molecule type" value="Genomic_DNA"/>
</dbReference>